<keyword evidence="4" id="KW-1185">Reference proteome</keyword>
<evidence type="ECO:0000259" key="2">
    <source>
        <dbReference type="Pfam" id="PF07853"/>
    </source>
</evidence>
<dbReference type="RefSeq" id="WP_019167518.1">
    <property type="nucleotide sequence ID" value="NZ_CAIB01000044.1"/>
</dbReference>
<keyword evidence="1" id="KW-1133">Transmembrane helix</keyword>
<feature type="transmembrane region" description="Helical" evidence="1">
    <location>
        <begin position="47"/>
        <end position="71"/>
    </location>
</feature>
<feature type="domain" description="DUF1648" evidence="2">
    <location>
        <begin position="11"/>
        <end position="57"/>
    </location>
</feature>
<protein>
    <submittedName>
        <fullName evidence="3">Predicted membrane protein</fullName>
    </submittedName>
</protein>
<feature type="transmembrane region" description="Helical" evidence="1">
    <location>
        <begin position="92"/>
        <end position="112"/>
    </location>
</feature>
<evidence type="ECO:0000313" key="3">
    <source>
        <dbReference type="EMBL" id="SUM45766.1"/>
    </source>
</evidence>
<gene>
    <name evidence="3" type="ORF">NCTC11048_00755</name>
</gene>
<feature type="transmembrane region" description="Helical" evidence="1">
    <location>
        <begin position="124"/>
        <end position="142"/>
    </location>
</feature>
<dbReference type="Pfam" id="PF07853">
    <property type="entry name" value="DUF1648"/>
    <property type="match status" value="1"/>
</dbReference>
<dbReference type="AlphaFoldDB" id="A0A380G5P1"/>
<name>A0A380G5P1_STAIN</name>
<dbReference type="Proteomes" id="UP000255549">
    <property type="component" value="Unassembled WGS sequence"/>
</dbReference>
<feature type="transmembrane region" description="Helical" evidence="1">
    <location>
        <begin position="7"/>
        <end position="27"/>
    </location>
</feature>
<evidence type="ECO:0000313" key="4">
    <source>
        <dbReference type="Proteomes" id="UP000255549"/>
    </source>
</evidence>
<dbReference type="STRING" id="1141106.GCA_000308095_02315"/>
<keyword evidence="1" id="KW-0812">Transmembrane</keyword>
<proteinExistence type="predicted"/>
<organism evidence="3 4">
    <name type="scientific">Staphylococcus intermedius NCTC 11048</name>
    <dbReference type="NCBI Taxonomy" id="1141106"/>
    <lineage>
        <taxon>Bacteria</taxon>
        <taxon>Bacillati</taxon>
        <taxon>Bacillota</taxon>
        <taxon>Bacilli</taxon>
        <taxon>Bacillales</taxon>
        <taxon>Staphylococcaceae</taxon>
        <taxon>Staphylococcus</taxon>
        <taxon>Staphylococcus intermedius group</taxon>
    </lineage>
</organism>
<reference evidence="3 4" key="1">
    <citation type="submission" date="2018-06" db="EMBL/GenBank/DDBJ databases">
        <authorList>
            <consortium name="Pathogen Informatics"/>
            <person name="Doyle S."/>
        </authorList>
    </citation>
    <scope>NUCLEOTIDE SEQUENCE [LARGE SCALE GENOMIC DNA]</scope>
    <source>
        <strain evidence="4">NCTC 11048</strain>
    </source>
</reference>
<dbReference type="OrthoDB" id="9808690at2"/>
<evidence type="ECO:0000256" key="1">
    <source>
        <dbReference type="SAM" id="Phobius"/>
    </source>
</evidence>
<sequence>MKQVNRLIPVLWLISIVILALYDAQLPPQVGTHLTFNGEVDNWGPKSHLWILPITMLIIWCLLFLLFKYLPVIEHNIKGKIDGKSHAQRRDVLMITLVIQLTVWVLYTVYLIATMNGIEGIPFWLMWLAYAVIGVTLMIRMVRVVKRK</sequence>
<dbReference type="EMBL" id="UHDP01000003">
    <property type="protein sequence ID" value="SUM45766.1"/>
    <property type="molecule type" value="Genomic_DNA"/>
</dbReference>
<dbReference type="InterPro" id="IPR012867">
    <property type="entry name" value="DUF1648"/>
</dbReference>
<accession>A0A380G5P1</accession>
<keyword evidence="1" id="KW-0472">Membrane</keyword>